<evidence type="ECO:0000256" key="1">
    <source>
        <dbReference type="SAM" id="Phobius"/>
    </source>
</evidence>
<dbReference type="AlphaFoldDB" id="A0A4R6DI96"/>
<dbReference type="OrthoDB" id="4955106at2"/>
<keyword evidence="1" id="KW-0812">Transmembrane</keyword>
<dbReference type="RefSeq" id="WP_133519859.1">
    <property type="nucleotide sequence ID" value="NZ_SNVW01000006.1"/>
</dbReference>
<comment type="caution">
    <text evidence="2">The sequence shown here is derived from an EMBL/GenBank/DDBJ whole genome shotgun (WGS) entry which is preliminary data.</text>
</comment>
<evidence type="ECO:0000313" key="3">
    <source>
        <dbReference type="Proteomes" id="UP000295764"/>
    </source>
</evidence>
<dbReference type="EMBL" id="SNVW01000006">
    <property type="protein sequence ID" value="TDN43859.1"/>
    <property type="molecule type" value="Genomic_DNA"/>
</dbReference>
<gene>
    <name evidence="2" type="ORF">EDF64_10632</name>
</gene>
<evidence type="ECO:0000313" key="2">
    <source>
        <dbReference type="EMBL" id="TDN43859.1"/>
    </source>
</evidence>
<keyword evidence="1" id="KW-1133">Transmembrane helix</keyword>
<evidence type="ECO:0008006" key="4">
    <source>
        <dbReference type="Google" id="ProtNLM"/>
    </source>
</evidence>
<organism evidence="2 3">
    <name type="scientific">Curtobacterium flaccumfaciens</name>
    <dbReference type="NCBI Taxonomy" id="2035"/>
    <lineage>
        <taxon>Bacteria</taxon>
        <taxon>Bacillati</taxon>
        <taxon>Actinomycetota</taxon>
        <taxon>Actinomycetes</taxon>
        <taxon>Micrococcales</taxon>
        <taxon>Microbacteriaceae</taxon>
        <taxon>Curtobacterium</taxon>
    </lineage>
</organism>
<reference evidence="2 3" key="1">
    <citation type="submission" date="2019-03" db="EMBL/GenBank/DDBJ databases">
        <title>Genomic analyses of the natural microbiome of Caenorhabditis elegans.</title>
        <authorList>
            <person name="Samuel B."/>
        </authorList>
    </citation>
    <scope>NUCLEOTIDE SEQUENCE [LARGE SCALE GENOMIC DNA]</scope>
    <source>
        <strain evidence="2 3">JUb65</strain>
    </source>
</reference>
<accession>A0A4R6DI96</accession>
<name>A0A4R6DI96_9MICO</name>
<proteinExistence type="predicted"/>
<keyword evidence="1" id="KW-0472">Membrane</keyword>
<protein>
    <recommendedName>
        <fullName evidence="4">SHOCT domain-containing protein</fullName>
    </recommendedName>
</protein>
<feature type="transmembrane region" description="Helical" evidence="1">
    <location>
        <begin position="25"/>
        <end position="50"/>
    </location>
</feature>
<sequence length="116" mass="12458">MVFSGMAFGDFDDPGVSDGFGGGDAFGALFGVVAVVIGLGIVSTIVLTIYRAKRMADRGQNPLTVQEDIAYQAMQSRTLAADKSLEQRLAELDDLHRRGVITDDEHRTARAEALRG</sequence>
<dbReference type="Proteomes" id="UP000295764">
    <property type="component" value="Unassembled WGS sequence"/>
</dbReference>
<dbReference type="STRING" id="2035.RU06_16200"/>